<dbReference type="Gene3D" id="3.60.21.50">
    <property type="match status" value="1"/>
</dbReference>
<dbReference type="Gene3D" id="1.10.8.60">
    <property type="match status" value="1"/>
</dbReference>
<evidence type="ECO:0000256" key="4">
    <source>
        <dbReference type="ARBA" id="ARBA00023125"/>
    </source>
</evidence>
<dbReference type="Proteomes" id="UP001461498">
    <property type="component" value="Unassembled WGS sequence"/>
</dbReference>
<evidence type="ECO:0000259" key="7">
    <source>
        <dbReference type="Pfam" id="PF04042"/>
    </source>
</evidence>
<evidence type="ECO:0000313" key="9">
    <source>
        <dbReference type="EMBL" id="KAK9498585.1"/>
    </source>
</evidence>
<feature type="domain" description="DNA polymerase epsilon subunit B N-terminal" evidence="8">
    <location>
        <begin position="5"/>
        <end position="72"/>
    </location>
</feature>
<comment type="similarity">
    <text evidence="2 6">Belongs to the DNA polymerase epsilon subunit B family.</text>
</comment>
<comment type="subcellular location">
    <subcellularLocation>
        <location evidence="1 6">Nucleus</location>
    </subcellularLocation>
</comment>
<evidence type="ECO:0000256" key="3">
    <source>
        <dbReference type="ARBA" id="ARBA00022705"/>
    </source>
</evidence>
<dbReference type="PANTHER" id="PTHR12708:SF0">
    <property type="entry name" value="DNA POLYMERASE EPSILON SUBUNIT 2"/>
    <property type="match status" value="1"/>
</dbReference>
<dbReference type="InterPro" id="IPR016266">
    <property type="entry name" value="POLE2"/>
</dbReference>
<dbReference type="AlphaFoldDB" id="A0AAW1CQR7"/>
<evidence type="ECO:0000256" key="6">
    <source>
        <dbReference type="PIRNR" id="PIRNR000799"/>
    </source>
</evidence>
<evidence type="ECO:0000313" key="10">
    <source>
        <dbReference type="Proteomes" id="UP001461498"/>
    </source>
</evidence>
<dbReference type="EMBL" id="JAPXFL010000012">
    <property type="protein sequence ID" value="KAK9498585.1"/>
    <property type="molecule type" value="Genomic_DNA"/>
</dbReference>
<dbReference type="Pfam" id="PF04042">
    <property type="entry name" value="DNA_pol_E_B"/>
    <property type="match status" value="1"/>
</dbReference>
<organism evidence="9 10">
    <name type="scientific">Rhynocoris fuscipes</name>
    <dbReference type="NCBI Taxonomy" id="488301"/>
    <lineage>
        <taxon>Eukaryota</taxon>
        <taxon>Metazoa</taxon>
        <taxon>Ecdysozoa</taxon>
        <taxon>Arthropoda</taxon>
        <taxon>Hexapoda</taxon>
        <taxon>Insecta</taxon>
        <taxon>Pterygota</taxon>
        <taxon>Neoptera</taxon>
        <taxon>Paraneoptera</taxon>
        <taxon>Hemiptera</taxon>
        <taxon>Heteroptera</taxon>
        <taxon>Panheteroptera</taxon>
        <taxon>Cimicomorpha</taxon>
        <taxon>Reduviidae</taxon>
        <taxon>Harpactorinae</taxon>
        <taxon>Harpactorini</taxon>
        <taxon>Rhynocoris</taxon>
    </lineage>
</organism>
<keyword evidence="4 6" id="KW-0238">DNA-binding</keyword>
<dbReference type="InterPro" id="IPR007185">
    <property type="entry name" value="DNA_pol_a/d/e_bsu"/>
</dbReference>
<dbReference type="PANTHER" id="PTHR12708">
    <property type="entry name" value="DNA POLYMERASE EPSILON SUBUNIT B"/>
    <property type="match status" value="1"/>
</dbReference>
<evidence type="ECO:0000256" key="5">
    <source>
        <dbReference type="ARBA" id="ARBA00023242"/>
    </source>
</evidence>
<evidence type="ECO:0000256" key="1">
    <source>
        <dbReference type="ARBA" id="ARBA00004123"/>
    </source>
</evidence>
<dbReference type="InterPro" id="IPR024639">
    <property type="entry name" value="DNA_pol_e_bsu_N"/>
</dbReference>
<name>A0AAW1CQR7_9HEMI</name>
<dbReference type="GO" id="GO:0003677">
    <property type="term" value="F:DNA binding"/>
    <property type="evidence" value="ECO:0007669"/>
    <property type="project" value="UniProtKB-UniRule"/>
</dbReference>
<protein>
    <recommendedName>
        <fullName evidence="6">DNA polymerase epsilon subunit</fullName>
    </recommendedName>
    <alternativeName>
        <fullName evidence="6">DNA polymerase II subunit 2</fullName>
    </alternativeName>
</protein>
<keyword evidence="3 6" id="KW-0235">DNA replication</keyword>
<proteinExistence type="inferred from homology"/>
<comment type="function">
    <text evidence="6">Participates in DNA repair and in chromosomal DNA replication.</text>
</comment>
<keyword evidence="10" id="KW-1185">Reference proteome</keyword>
<dbReference type="PIRSF" id="PIRSF000799">
    <property type="entry name" value="DNA_pol_eps_2"/>
    <property type="match status" value="1"/>
</dbReference>
<evidence type="ECO:0000259" key="8">
    <source>
        <dbReference type="Pfam" id="PF12213"/>
    </source>
</evidence>
<accession>A0AAW1CQR7</accession>
<reference evidence="9 10" key="1">
    <citation type="submission" date="2022-12" db="EMBL/GenBank/DDBJ databases">
        <title>Chromosome-level genome assembly of true bugs.</title>
        <authorList>
            <person name="Ma L."/>
            <person name="Li H."/>
        </authorList>
    </citation>
    <scope>NUCLEOTIDE SEQUENCE [LARGE SCALE GENOMIC DNA]</scope>
    <source>
        <strain evidence="9">Lab_2022b</strain>
    </source>
</reference>
<dbReference type="GO" id="GO:0006261">
    <property type="term" value="P:DNA-templated DNA replication"/>
    <property type="evidence" value="ECO:0007669"/>
    <property type="project" value="InterPro"/>
</dbReference>
<evidence type="ECO:0000256" key="2">
    <source>
        <dbReference type="ARBA" id="ARBA00009560"/>
    </source>
</evidence>
<dbReference type="Pfam" id="PF12213">
    <property type="entry name" value="Dpoe2NT"/>
    <property type="match status" value="1"/>
</dbReference>
<gene>
    <name evidence="9" type="ORF">O3M35_003185</name>
</gene>
<comment type="caution">
    <text evidence="9">The sequence shown here is derived from an EMBL/GenBank/DDBJ whole genome shotgun (WGS) entry which is preliminary data.</text>
</comment>
<keyword evidence="5 6" id="KW-0539">Nucleus</keyword>
<dbReference type="GO" id="GO:0042276">
    <property type="term" value="P:error-prone translesion synthesis"/>
    <property type="evidence" value="ECO:0007669"/>
    <property type="project" value="TreeGrafter"/>
</dbReference>
<feature type="domain" description="DNA polymerase alpha/delta/epsilon subunit B" evidence="7">
    <location>
        <begin position="270"/>
        <end position="469"/>
    </location>
</feature>
<dbReference type="GO" id="GO:0008622">
    <property type="term" value="C:epsilon DNA polymerase complex"/>
    <property type="evidence" value="ECO:0007669"/>
    <property type="project" value="UniProtKB-UniRule"/>
</dbReference>
<sequence>MDSLKELRKHIVSVFELNGFTVRGTAGDFITETLQPLSENEQEEWLEKIIDHCQRQTLSSSVLEKNHLELAIIDSCKNEVDEEADLLNVISAFDVPKFYFDLERKKFLLHPSQNAKELFGKAESKGIMFKDRYNIIHQRTLRNKLFHSYAGDSSNFKLCSVEFLLSTTTKVENVVLLGLLTQLKEGKYFVEDPSGYIQIDLSNTSYHDGLFADSCFVLVEGWYQDRILENSDVSRVYFGNCNSFGGQSHESLRNNTRLKRLEHKKDDAMIIFISELWLDQPKVMEKLGVLFRGYALSPPTAFVLMGNFLKDTKGINYFSNLKDAFKNLGELIGQSPQIANNSIFIIIPGPRDNPVANILPKPELPDLLLEGFKNYVKNVKLGTNPCRIQYCTQEIILLREDVVTKLCRNSIHFPDLKEIGSHFAKTIICQAHLTPLPITVCPVYWELDSSLHLYPCPDLIVVADQQKRFSAFYNNCNVINPGPFSQSEFAFKVYYPASKEVEDCQIPTEN</sequence>